<proteinExistence type="predicted"/>
<accession>A0AAD8R3G6</accession>
<keyword evidence="10" id="KW-1185">Reference proteome</keyword>
<dbReference type="Proteomes" id="UP001231189">
    <property type="component" value="Unassembled WGS sequence"/>
</dbReference>
<dbReference type="InterPro" id="IPR009057">
    <property type="entry name" value="Homeodomain-like_sf"/>
</dbReference>
<reference evidence="9" key="1">
    <citation type="submission" date="2023-07" db="EMBL/GenBank/DDBJ databases">
        <title>A chromosome-level genome assembly of Lolium multiflorum.</title>
        <authorList>
            <person name="Chen Y."/>
            <person name="Copetti D."/>
            <person name="Kolliker R."/>
            <person name="Studer B."/>
        </authorList>
    </citation>
    <scope>NUCLEOTIDE SEQUENCE</scope>
    <source>
        <strain evidence="9">02402/16</strain>
        <tissue evidence="9">Leaf</tissue>
    </source>
</reference>
<comment type="caution">
    <text evidence="6">Lacks conserved residue(s) required for the propagation of feature annotation.</text>
</comment>
<feature type="domain" description="Response regulatory" evidence="8">
    <location>
        <begin position="5"/>
        <end position="125"/>
    </location>
</feature>
<dbReference type="GO" id="GO:0000160">
    <property type="term" value="P:phosphorelay signal transduction system"/>
    <property type="evidence" value="ECO:0007669"/>
    <property type="project" value="UniProtKB-KW"/>
</dbReference>
<sequence length="563" mass="61907">MENGSVLVLDHDPVSLSAISDTLAKSNFKVLGFQTAEEALDSLERGVIKGEELDLVVAEVHTANTANETMVVFHHILDALGVPFVTMCGYDDVEAVSNRITLGSCLNVLKPFGAETLNILMHKALQHKSRRVPPEGSSIPKKTQGRMDSSSAKNHRSETDDKESYVHKAHSSKKLCRFTWSSQLHEKFLQAVEVLGEYATPRNIRQHMNVENLNLTLEHIASHLQKHRLREQKAKQKKEESKKYASMKKLSDLITSSHKEATPETIDHLTSTQRQITHEVASATCDKYPGNPWAQVEERSPEEEVFKTNVRTAAVSERPSISVWDKYEESLQFFGESPTKRISLTYQPMWLPVKSKAVDGYGGIAYISPTVAGETGYGAPPSIPLESSGPDSMITSLFQQQKDTMNQVHTAVNLQKDTINQVCPAVAPLGNTMNGAHAAAMVADGLVDLGINGLLDGTGSSRSTAEKTACDSICSWKEVEGFLMNQLEGEEQEGIGPDVQLQVDDAWKQTNDVPAVQEPATGGALAYDPEFSIDDVQPWSPFSIDDVQPWSPQFAGDDYGMPF</sequence>
<feature type="compositionally biased region" description="Basic and acidic residues" evidence="7">
    <location>
        <begin position="155"/>
        <end position="166"/>
    </location>
</feature>
<comment type="caution">
    <text evidence="9">The sequence shown here is derived from an EMBL/GenBank/DDBJ whole genome shotgun (WGS) entry which is preliminary data.</text>
</comment>
<keyword evidence="3" id="KW-0238">DNA-binding</keyword>
<dbReference type="PANTHER" id="PTHR43874">
    <property type="entry name" value="TWO-COMPONENT RESPONSE REGULATOR"/>
    <property type="match status" value="1"/>
</dbReference>
<dbReference type="GO" id="GO:0003677">
    <property type="term" value="F:DNA binding"/>
    <property type="evidence" value="ECO:0007669"/>
    <property type="project" value="UniProtKB-KW"/>
</dbReference>
<protein>
    <recommendedName>
        <fullName evidence="8">Response regulatory domain-containing protein</fullName>
    </recommendedName>
</protein>
<evidence type="ECO:0000256" key="5">
    <source>
        <dbReference type="ARBA" id="ARBA00023242"/>
    </source>
</evidence>
<dbReference type="PANTHER" id="PTHR43874:SF86">
    <property type="entry name" value="TWO-COMPONENT RESPONSE REGULATOR ORR26"/>
    <property type="match status" value="1"/>
</dbReference>
<keyword evidence="4" id="KW-0804">Transcription</keyword>
<evidence type="ECO:0000259" key="8">
    <source>
        <dbReference type="PROSITE" id="PS50110"/>
    </source>
</evidence>
<dbReference type="Gene3D" id="1.10.10.60">
    <property type="entry name" value="Homeodomain-like"/>
    <property type="match status" value="1"/>
</dbReference>
<dbReference type="GO" id="GO:0009736">
    <property type="term" value="P:cytokinin-activated signaling pathway"/>
    <property type="evidence" value="ECO:0007669"/>
    <property type="project" value="InterPro"/>
</dbReference>
<feature type="region of interest" description="Disordered" evidence="7">
    <location>
        <begin position="125"/>
        <end position="166"/>
    </location>
</feature>
<dbReference type="SUPFAM" id="SSF52172">
    <property type="entry name" value="CheY-like"/>
    <property type="match status" value="1"/>
</dbReference>
<dbReference type="SUPFAM" id="SSF46689">
    <property type="entry name" value="Homeodomain-like"/>
    <property type="match status" value="1"/>
</dbReference>
<dbReference type="EMBL" id="JAUUTY010000007">
    <property type="protein sequence ID" value="KAK1612028.1"/>
    <property type="molecule type" value="Genomic_DNA"/>
</dbReference>
<evidence type="ECO:0000256" key="4">
    <source>
        <dbReference type="ARBA" id="ARBA00023163"/>
    </source>
</evidence>
<organism evidence="9 10">
    <name type="scientific">Lolium multiflorum</name>
    <name type="common">Italian ryegrass</name>
    <name type="synonym">Lolium perenne subsp. multiflorum</name>
    <dbReference type="NCBI Taxonomy" id="4521"/>
    <lineage>
        <taxon>Eukaryota</taxon>
        <taxon>Viridiplantae</taxon>
        <taxon>Streptophyta</taxon>
        <taxon>Embryophyta</taxon>
        <taxon>Tracheophyta</taxon>
        <taxon>Spermatophyta</taxon>
        <taxon>Magnoliopsida</taxon>
        <taxon>Liliopsida</taxon>
        <taxon>Poales</taxon>
        <taxon>Poaceae</taxon>
        <taxon>BOP clade</taxon>
        <taxon>Pooideae</taxon>
        <taxon>Poodae</taxon>
        <taxon>Poeae</taxon>
        <taxon>Poeae Chloroplast Group 2 (Poeae type)</taxon>
        <taxon>Loliodinae</taxon>
        <taxon>Loliinae</taxon>
        <taxon>Lolium</taxon>
    </lineage>
</organism>
<keyword evidence="1" id="KW-0902">Two-component regulatory system</keyword>
<dbReference type="Gene3D" id="3.40.50.2300">
    <property type="match status" value="1"/>
</dbReference>
<name>A0AAD8R3G6_LOLMU</name>
<dbReference type="PROSITE" id="PS50110">
    <property type="entry name" value="RESPONSE_REGULATORY"/>
    <property type="match status" value="1"/>
</dbReference>
<keyword evidence="2" id="KW-0805">Transcription regulation</keyword>
<dbReference type="InterPro" id="IPR001789">
    <property type="entry name" value="Sig_transdc_resp-reg_receiver"/>
</dbReference>
<keyword evidence="5" id="KW-0539">Nucleus</keyword>
<evidence type="ECO:0000313" key="10">
    <source>
        <dbReference type="Proteomes" id="UP001231189"/>
    </source>
</evidence>
<evidence type="ECO:0000256" key="6">
    <source>
        <dbReference type="PROSITE-ProRule" id="PRU00169"/>
    </source>
</evidence>
<dbReference type="NCBIfam" id="TIGR01557">
    <property type="entry name" value="myb_SHAQKYF"/>
    <property type="match status" value="1"/>
</dbReference>
<gene>
    <name evidence="9" type="ORF">QYE76_035701</name>
</gene>
<evidence type="ECO:0000256" key="2">
    <source>
        <dbReference type="ARBA" id="ARBA00023015"/>
    </source>
</evidence>
<evidence type="ECO:0000256" key="7">
    <source>
        <dbReference type="SAM" id="MobiDB-lite"/>
    </source>
</evidence>
<evidence type="ECO:0000256" key="1">
    <source>
        <dbReference type="ARBA" id="ARBA00023012"/>
    </source>
</evidence>
<evidence type="ECO:0000256" key="3">
    <source>
        <dbReference type="ARBA" id="ARBA00023125"/>
    </source>
</evidence>
<dbReference type="InterPro" id="IPR045279">
    <property type="entry name" value="ARR-like"/>
</dbReference>
<dbReference type="InterPro" id="IPR006447">
    <property type="entry name" value="Myb_dom_plants"/>
</dbReference>
<dbReference type="InterPro" id="IPR011006">
    <property type="entry name" value="CheY-like_superfamily"/>
</dbReference>
<evidence type="ECO:0000313" key="9">
    <source>
        <dbReference type="EMBL" id="KAK1612028.1"/>
    </source>
</evidence>
<dbReference type="AlphaFoldDB" id="A0AAD8R3G6"/>